<evidence type="ECO:0000256" key="1">
    <source>
        <dbReference type="ARBA" id="ARBA00004533"/>
    </source>
</evidence>
<dbReference type="EMBL" id="VMBG01000002">
    <property type="protein sequence ID" value="TSJ76872.1"/>
    <property type="molecule type" value="Genomic_DNA"/>
</dbReference>
<keyword evidence="3" id="KW-0813">Transport</keyword>
<evidence type="ECO:0000256" key="7">
    <source>
        <dbReference type="ARBA" id="ARBA00022927"/>
    </source>
</evidence>
<protein>
    <submittedName>
        <fullName evidence="13">General secretion pathway protein GspK</fullName>
    </submittedName>
</protein>
<comment type="subcellular location">
    <subcellularLocation>
        <location evidence="1">Cell inner membrane</location>
    </subcellularLocation>
</comment>
<evidence type="ECO:0000256" key="6">
    <source>
        <dbReference type="ARBA" id="ARBA00022692"/>
    </source>
</evidence>
<name>A0A556QJT0_9BACT</name>
<comment type="similarity">
    <text evidence="2">Belongs to the GSP K family.</text>
</comment>
<keyword evidence="7" id="KW-0653">Protein transport</keyword>
<keyword evidence="9 11" id="KW-0472">Membrane</keyword>
<feature type="transmembrane region" description="Helical" evidence="11">
    <location>
        <begin position="12"/>
        <end position="33"/>
    </location>
</feature>
<evidence type="ECO:0000256" key="11">
    <source>
        <dbReference type="SAM" id="Phobius"/>
    </source>
</evidence>
<dbReference type="Proteomes" id="UP000315648">
    <property type="component" value="Unassembled WGS sequence"/>
</dbReference>
<feature type="region of interest" description="Disordered" evidence="10">
    <location>
        <begin position="319"/>
        <end position="361"/>
    </location>
</feature>
<evidence type="ECO:0000256" key="4">
    <source>
        <dbReference type="ARBA" id="ARBA00022475"/>
    </source>
</evidence>
<evidence type="ECO:0000313" key="13">
    <source>
        <dbReference type="EMBL" id="TSJ76872.1"/>
    </source>
</evidence>
<dbReference type="PANTHER" id="PTHR38831">
    <property type="entry name" value="TYPE II SECRETION SYSTEM PROTEIN K"/>
    <property type="match status" value="1"/>
</dbReference>
<accession>A0A556QJT0</accession>
<feature type="domain" description="T2SS protein K first SAM-like" evidence="12">
    <location>
        <begin position="117"/>
        <end position="196"/>
    </location>
</feature>
<dbReference type="InterPro" id="IPR005628">
    <property type="entry name" value="GspK"/>
</dbReference>
<dbReference type="GO" id="GO:0009306">
    <property type="term" value="P:protein secretion"/>
    <property type="evidence" value="ECO:0007669"/>
    <property type="project" value="InterPro"/>
</dbReference>
<proteinExistence type="inferred from homology"/>
<comment type="caution">
    <text evidence="13">The sequence shown here is derived from an EMBL/GenBank/DDBJ whole genome shotgun (WGS) entry which is preliminary data.</text>
</comment>
<dbReference type="Pfam" id="PF21687">
    <property type="entry name" value="T2SSK_1st"/>
    <property type="match status" value="1"/>
</dbReference>
<dbReference type="InterPro" id="IPR049031">
    <property type="entry name" value="T2SSK_SAM-like_1st"/>
</dbReference>
<dbReference type="SUPFAM" id="SSF158544">
    <property type="entry name" value="GspK insert domain-like"/>
    <property type="match status" value="1"/>
</dbReference>
<dbReference type="InterPro" id="IPR038072">
    <property type="entry name" value="GspK_central_sf"/>
</dbReference>
<gene>
    <name evidence="13" type="ORF">FPL22_12195</name>
</gene>
<keyword evidence="14" id="KW-1185">Reference proteome</keyword>
<evidence type="ECO:0000256" key="3">
    <source>
        <dbReference type="ARBA" id="ARBA00022448"/>
    </source>
</evidence>
<evidence type="ECO:0000256" key="5">
    <source>
        <dbReference type="ARBA" id="ARBA00022519"/>
    </source>
</evidence>
<dbReference type="Gene3D" id="1.10.40.60">
    <property type="entry name" value="EpsJ-like"/>
    <property type="match status" value="1"/>
</dbReference>
<keyword evidence="6 11" id="KW-0812">Transmembrane</keyword>
<dbReference type="PANTHER" id="PTHR38831:SF1">
    <property type="entry name" value="TYPE II SECRETION SYSTEM PROTEIN K-RELATED"/>
    <property type="match status" value="1"/>
</dbReference>
<evidence type="ECO:0000256" key="8">
    <source>
        <dbReference type="ARBA" id="ARBA00022989"/>
    </source>
</evidence>
<dbReference type="OrthoDB" id="187662at2"/>
<keyword evidence="5" id="KW-0997">Cell inner membrane</keyword>
<evidence type="ECO:0000256" key="10">
    <source>
        <dbReference type="SAM" id="MobiDB-lite"/>
    </source>
</evidence>
<sequence>MNHMPSSFRSRGSVLLIVLVTLVFATSALLLFIEKATTDLLVPIREADASRLRLEAYSALETTLAVLEDFREAGDGLHSPAEGWGDPLGFAGYEPTEGRTVEVTMEDESAKLPLPSVKAEVLVALLKYWQVPQTDAERIADSLLGWIKKDYTPTAIGAPTTQDYEATALPFAPPGRSLRSWAELSAIEGVRQALFDETTGLPNALYQRLTETFSLYRYNSPNINGNRLEPLLAQEIIVDHQQQRVAEYLAGTGNYLSMGPGFFKNTRSIGAVAGVQAARLGYGVTVQALRITVTVRQGLSSFRLSVVVAPAQGAKVVPASNTATNDTEAAAGSETSSGAVATRQASTTATTNTTSSSTPTTAVPEVVDLKYPFTFLEIRENDKRVPPPAPSDEPTA</sequence>
<evidence type="ECO:0000313" key="14">
    <source>
        <dbReference type="Proteomes" id="UP000315648"/>
    </source>
</evidence>
<dbReference type="GO" id="GO:0005886">
    <property type="term" value="C:plasma membrane"/>
    <property type="evidence" value="ECO:0007669"/>
    <property type="project" value="UniProtKB-SubCell"/>
</dbReference>
<feature type="compositionally biased region" description="Low complexity" evidence="10">
    <location>
        <begin position="327"/>
        <end position="361"/>
    </location>
</feature>
<reference evidence="13 14" key="1">
    <citation type="submission" date="2019-07" db="EMBL/GenBank/DDBJ databases">
        <title>Description of 53C-WASEF.</title>
        <authorList>
            <person name="Pitt A."/>
            <person name="Hahn M.W."/>
        </authorList>
    </citation>
    <scope>NUCLEOTIDE SEQUENCE [LARGE SCALE GENOMIC DNA]</scope>
    <source>
        <strain evidence="13 14">53C-WASEF</strain>
    </source>
</reference>
<evidence type="ECO:0000256" key="9">
    <source>
        <dbReference type="ARBA" id="ARBA00023136"/>
    </source>
</evidence>
<evidence type="ECO:0000256" key="2">
    <source>
        <dbReference type="ARBA" id="ARBA00007246"/>
    </source>
</evidence>
<keyword evidence="4" id="KW-1003">Cell membrane</keyword>
<keyword evidence="8 11" id="KW-1133">Transmembrane helix</keyword>
<dbReference type="AlphaFoldDB" id="A0A556QJT0"/>
<organism evidence="13 14">
    <name type="scientific">Rariglobus hedericola</name>
    <dbReference type="NCBI Taxonomy" id="2597822"/>
    <lineage>
        <taxon>Bacteria</taxon>
        <taxon>Pseudomonadati</taxon>
        <taxon>Verrucomicrobiota</taxon>
        <taxon>Opitutia</taxon>
        <taxon>Opitutales</taxon>
        <taxon>Opitutaceae</taxon>
        <taxon>Rariglobus</taxon>
    </lineage>
</organism>
<evidence type="ECO:0000259" key="12">
    <source>
        <dbReference type="Pfam" id="PF21687"/>
    </source>
</evidence>